<feature type="domain" description="SnoaL-like" evidence="1">
    <location>
        <begin position="45"/>
        <end position="158"/>
    </location>
</feature>
<organism evidence="2 3">
    <name type="scientific">Sphingobacterium kyonggiense</name>
    <dbReference type="NCBI Taxonomy" id="714075"/>
    <lineage>
        <taxon>Bacteria</taxon>
        <taxon>Pseudomonadati</taxon>
        <taxon>Bacteroidota</taxon>
        <taxon>Sphingobacteriia</taxon>
        <taxon>Sphingobacteriales</taxon>
        <taxon>Sphingobacteriaceae</taxon>
        <taxon>Sphingobacterium</taxon>
    </lineage>
</organism>
<sequence length="185" mass="21193">MRNFIQVFLVDLLNNNSSMVKHLIMLLAFTLSVSVGFSQDRNKEVNQVMDSWHQAAAKADFKAYFNLMDAESIFIGTDATERWDKPNFMAYAKPHFDKGKAWSFTSLERFVNFSADGKTAWIDELLNTQMKICRGSGVLVKKGGKWLIKHYVLSMTIPNELSNQVIPLKAPIEDKLIKDLNTKRR</sequence>
<keyword evidence="3" id="KW-1185">Reference proteome</keyword>
<name>A0ABP7YPA6_9SPHI</name>
<reference evidence="3" key="1">
    <citation type="journal article" date="2019" name="Int. J. Syst. Evol. Microbiol.">
        <title>The Global Catalogue of Microorganisms (GCM) 10K type strain sequencing project: providing services to taxonomists for standard genome sequencing and annotation.</title>
        <authorList>
            <consortium name="The Broad Institute Genomics Platform"/>
            <consortium name="The Broad Institute Genome Sequencing Center for Infectious Disease"/>
            <person name="Wu L."/>
            <person name="Ma J."/>
        </authorList>
    </citation>
    <scope>NUCLEOTIDE SEQUENCE [LARGE SCALE GENOMIC DNA]</scope>
    <source>
        <strain evidence="3">JCM 16704</strain>
    </source>
</reference>
<dbReference type="InterPro" id="IPR032710">
    <property type="entry name" value="NTF2-like_dom_sf"/>
</dbReference>
<proteinExistence type="predicted"/>
<dbReference type="RefSeq" id="WP_344674273.1">
    <property type="nucleotide sequence ID" value="NZ_BAAAZI010000006.1"/>
</dbReference>
<dbReference type="SUPFAM" id="SSF54427">
    <property type="entry name" value="NTF2-like"/>
    <property type="match status" value="1"/>
</dbReference>
<dbReference type="Pfam" id="PF13474">
    <property type="entry name" value="SnoaL_3"/>
    <property type="match status" value="1"/>
</dbReference>
<evidence type="ECO:0000259" key="1">
    <source>
        <dbReference type="Pfam" id="PF13474"/>
    </source>
</evidence>
<dbReference type="Gene3D" id="3.10.450.50">
    <property type="match status" value="1"/>
</dbReference>
<gene>
    <name evidence="2" type="ORF">GCM10022216_17150</name>
</gene>
<evidence type="ECO:0000313" key="2">
    <source>
        <dbReference type="EMBL" id="GAA4139227.1"/>
    </source>
</evidence>
<dbReference type="EMBL" id="BAAAZI010000006">
    <property type="protein sequence ID" value="GAA4139227.1"/>
    <property type="molecule type" value="Genomic_DNA"/>
</dbReference>
<accession>A0ABP7YPA6</accession>
<evidence type="ECO:0000313" key="3">
    <source>
        <dbReference type="Proteomes" id="UP001500101"/>
    </source>
</evidence>
<comment type="caution">
    <text evidence="2">The sequence shown here is derived from an EMBL/GenBank/DDBJ whole genome shotgun (WGS) entry which is preliminary data.</text>
</comment>
<protein>
    <submittedName>
        <fullName evidence="2">Nuclear transport factor 2 family protein</fullName>
    </submittedName>
</protein>
<dbReference type="InterPro" id="IPR037401">
    <property type="entry name" value="SnoaL-like"/>
</dbReference>
<dbReference type="Proteomes" id="UP001500101">
    <property type="component" value="Unassembled WGS sequence"/>
</dbReference>